<evidence type="ECO:0000256" key="14">
    <source>
        <dbReference type="SAM" id="Phobius"/>
    </source>
</evidence>
<sequence length="605" mass="69009">MRLQFILNNEDDPHDFRTSPSLRTRLRRRLTRLRYPLWVYVALAIGICWCLYYLLWSRSPPQSITQQEWKPSTGDTNSADEEKRAAVVRAFKHAWSAYERDAMGFDEYHPISKKGTNLARSGGIGYTVVDALDTMYLMGLKPEYQRARAWVEHELSFDREGEFNTFETTIRVLGGLLSTYHLTSDPLFLTHALDLADRLLTAFDYAPSSGHGSGHGLPLPSVDLHSRKGVPDKYAVDRISTAEAATLQLEFRYLAEITGNETYWYKVERVMGVIENAMRERRERGEGRWRGLVPIFISASQGTFKESEIRLGSRGDSYYEYLLKQYLQTAKTEAIYRKMYTDAIQSIHDSLVQTTPGTRNLTYIAELVPKNWFSGDPTQYVLQHKQDHLVCFLPGTLMLGATTVGAASGVRGVRKDAVSIPPRLEEELTPEGKRDWQTGVRLLETCMATHETATGLAPEIAMFRTTKEETKTDSGREWYIKNSRPGGPSSYDARYMLRPETLESLFIAWRLTGDIRYRTYAWGIFTSIEKHARVPGGGYATVLDVDTVPVEWDDKQETFFLSETLKYLYLIFSESSVLPLQDIVFNTEAHPLPVFAPTIKPRFSI</sequence>
<evidence type="ECO:0000256" key="7">
    <source>
        <dbReference type="ARBA" id="ARBA00023157"/>
    </source>
</evidence>
<proteinExistence type="inferred from homology"/>
<dbReference type="InterPro" id="IPR036026">
    <property type="entry name" value="Seven-hairpin_glycosidases"/>
</dbReference>
<keyword evidence="13" id="KW-0326">Glycosidase</keyword>
<keyword evidence="4 11" id="KW-0479">Metal-binding</keyword>
<evidence type="ECO:0000313" key="16">
    <source>
        <dbReference type="Proteomes" id="UP001163846"/>
    </source>
</evidence>
<organism evidence="15 16">
    <name type="scientific">Lentinula raphanica</name>
    <dbReference type="NCBI Taxonomy" id="153919"/>
    <lineage>
        <taxon>Eukaryota</taxon>
        <taxon>Fungi</taxon>
        <taxon>Dikarya</taxon>
        <taxon>Basidiomycota</taxon>
        <taxon>Agaricomycotina</taxon>
        <taxon>Agaricomycetes</taxon>
        <taxon>Agaricomycetidae</taxon>
        <taxon>Agaricales</taxon>
        <taxon>Marasmiineae</taxon>
        <taxon>Omphalotaceae</taxon>
        <taxon>Lentinula</taxon>
    </lineage>
</organism>
<dbReference type="InterPro" id="IPR050749">
    <property type="entry name" value="Glycosyl_Hydrolase_47"/>
</dbReference>
<evidence type="ECO:0000256" key="5">
    <source>
        <dbReference type="ARBA" id="ARBA00022801"/>
    </source>
</evidence>
<keyword evidence="5 13" id="KW-0378">Hydrolase</keyword>
<dbReference type="PANTHER" id="PTHR11742:SF55">
    <property type="entry name" value="ENDOPLASMIC RETICULUM MANNOSYL-OLIGOSACCHARIDE 1,2-ALPHA-MANNOSIDASE"/>
    <property type="match status" value="1"/>
</dbReference>
<evidence type="ECO:0000256" key="8">
    <source>
        <dbReference type="ARBA" id="ARBA00047669"/>
    </source>
</evidence>
<feature type="active site" description="Proton donor" evidence="10">
    <location>
        <position position="167"/>
    </location>
</feature>
<evidence type="ECO:0000256" key="9">
    <source>
        <dbReference type="ARBA" id="ARBA00048605"/>
    </source>
</evidence>
<gene>
    <name evidence="15" type="ORF">F5878DRAFT_623910</name>
</gene>
<comment type="pathway">
    <text evidence="2">Protein modification; protein glycosylation.</text>
</comment>
<evidence type="ECO:0000256" key="4">
    <source>
        <dbReference type="ARBA" id="ARBA00022723"/>
    </source>
</evidence>
<reference evidence="15" key="1">
    <citation type="submission" date="2022-08" db="EMBL/GenBank/DDBJ databases">
        <authorList>
            <consortium name="DOE Joint Genome Institute"/>
            <person name="Min B."/>
            <person name="Riley R."/>
            <person name="Sierra-Patev S."/>
            <person name="Naranjo-Ortiz M."/>
            <person name="Looney B."/>
            <person name="Konkel Z."/>
            <person name="Slot J.C."/>
            <person name="Sakamoto Y."/>
            <person name="Steenwyk J.L."/>
            <person name="Rokas A."/>
            <person name="Carro J."/>
            <person name="Camarero S."/>
            <person name="Ferreira P."/>
            <person name="Molpeceres G."/>
            <person name="Ruiz-Duenas F.J."/>
            <person name="Serrano A."/>
            <person name="Henrissat B."/>
            <person name="Drula E."/>
            <person name="Hughes K.W."/>
            <person name="Mata J.L."/>
            <person name="Ishikawa N.K."/>
            <person name="Vargas-Isla R."/>
            <person name="Ushijima S."/>
            <person name="Smith C.A."/>
            <person name="Ahrendt S."/>
            <person name="Andreopoulos W."/>
            <person name="He G."/>
            <person name="Labutti K."/>
            <person name="Lipzen A."/>
            <person name="Ng V."/>
            <person name="Sandor L."/>
            <person name="Barry K."/>
            <person name="Martinez A.T."/>
            <person name="Xiao Y."/>
            <person name="Gibbons J.G."/>
            <person name="Terashima K."/>
            <person name="Hibbett D.S."/>
            <person name="Grigoriev I.V."/>
        </authorList>
    </citation>
    <scope>NUCLEOTIDE SEQUENCE</scope>
    <source>
        <strain evidence="15">TFB9207</strain>
    </source>
</reference>
<dbReference type="GO" id="GO:0036503">
    <property type="term" value="P:ERAD pathway"/>
    <property type="evidence" value="ECO:0007669"/>
    <property type="project" value="UniProtKB-ARBA"/>
</dbReference>
<comment type="catalytic activity">
    <reaction evidence="8">
        <text>N(4)-(alpha-D-Man-(1-&gt;2)-alpha-D-Man-(1-&gt;2)-alpha-D-Man-(1-&gt;3)-[alpha-D-Man-(1-&gt;3)-[alpha-D-Man-(1-&gt;2)-alpha-D-Man-(1-&gt;6)]-alpha-D-Man-(1-&gt;6)]-beta-D-Man-(1-&gt;4)-beta-D-GlcNAc-(1-&gt;4)-beta-D-GlcNAc)-L-asparaginyl-[protein] (N-glucan mannose isomer 8A1,2,3B1,3) + 3 H2O = N(4)-(alpha-D-Man-(1-&gt;3)-[alpha-D-Man-(1-&gt;3)-[alpha-D-Man-(1-&gt;6)]-alpha-D-Man-(1-&gt;6)]-beta-D-Man-(1-&gt;4)-beta-D-GlcNAc-(1-&gt;4)-beta-D-GlcNAc)-L-asparaginyl-[protein] (N-glucan mannose isomer 5A1,2) + 3 beta-D-mannose</text>
        <dbReference type="Rhea" id="RHEA:56028"/>
        <dbReference type="Rhea" id="RHEA-COMP:14358"/>
        <dbReference type="Rhea" id="RHEA-COMP:14367"/>
        <dbReference type="ChEBI" id="CHEBI:15377"/>
        <dbReference type="ChEBI" id="CHEBI:28563"/>
        <dbReference type="ChEBI" id="CHEBI:59087"/>
        <dbReference type="ChEBI" id="CHEBI:60628"/>
        <dbReference type="EC" id="3.2.1.113"/>
    </reaction>
</comment>
<evidence type="ECO:0000256" key="1">
    <source>
        <dbReference type="ARBA" id="ARBA00001913"/>
    </source>
</evidence>
<dbReference type="GO" id="GO:0004571">
    <property type="term" value="F:mannosyl-oligosaccharide 1,2-alpha-mannosidase activity"/>
    <property type="evidence" value="ECO:0007669"/>
    <property type="project" value="UniProtKB-EC"/>
</dbReference>
<dbReference type="GO" id="GO:0005509">
    <property type="term" value="F:calcium ion binding"/>
    <property type="evidence" value="ECO:0007669"/>
    <property type="project" value="InterPro"/>
</dbReference>
<feature type="binding site" evidence="11">
    <location>
        <position position="587"/>
    </location>
    <ligand>
        <name>Ca(2+)</name>
        <dbReference type="ChEBI" id="CHEBI:29108"/>
    </ligand>
</feature>
<dbReference type="EMBL" id="MU806284">
    <property type="protein sequence ID" value="KAJ3836922.1"/>
    <property type="molecule type" value="Genomic_DNA"/>
</dbReference>
<feature type="active site" evidence="10">
    <location>
        <position position="316"/>
    </location>
</feature>
<evidence type="ECO:0000256" key="11">
    <source>
        <dbReference type="PIRSR" id="PIRSR601382-2"/>
    </source>
</evidence>
<dbReference type="SUPFAM" id="SSF48225">
    <property type="entry name" value="Seven-hairpin glycosidases"/>
    <property type="match status" value="1"/>
</dbReference>
<keyword evidence="14" id="KW-0472">Membrane</keyword>
<keyword evidence="14" id="KW-0812">Transmembrane</keyword>
<comment type="cofactor">
    <cofactor evidence="1 11">
        <name>Ca(2+)</name>
        <dbReference type="ChEBI" id="CHEBI:29108"/>
    </cofactor>
</comment>
<dbReference type="Proteomes" id="UP001163846">
    <property type="component" value="Unassembled WGS sequence"/>
</dbReference>
<dbReference type="GO" id="GO:0016020">
    <property type="term" value="C:membrane"/>
    <property type="evidence" value="ECO:0007669"/>
    <property type="project" value="InterPro"/>
</dbReference>
<protein>
    <recommendedName>
        <fullName evidence="13">alpha-1,2-Mannosidase</fullName>
        <ecNumber evidence="13">3.2.1.-</ecNumber>
    </recommendedName>
</protein>
<keyword evidence="6 11" id="KW-0106">Calcium</keyword>
<dbReference type="Pfam" id="PF01532">
    <property type="entry name" value="Glyco_hydro_47"/>
    <property type="match status" value="1"/>
</dbReference>
<dbReference type="GO" id="GO:0005975">
    <property type="term" value="P:carbohydrate metabolic process"/>
    <property type="evidence" value="ECO:0007669"/>
    <property type="project" value="InterPro"/>
</dbReference>
<dbReference type="GO" id="GO:0005783">
    <property type="term" value="C:endoplasmic reticulum"/>
    <property type="evidence" value="ECO:0007669"/>
    <property type="project" value="TreeGrafter"/>
</dbReference>
<evidence type="ECO:0000256" key="6">
    <source>
        <dbReference type="ARBA" id="ARBA00022837"/>
    </source>
</evidence>
<comment type="caution">
    <text evidence="15">The sequence shown here is derived from an EMBL/GenBank/DDBJ whole genome shotgun (WGS) entry which is preliminary data.</text>
</comment>
<evidence type="ECO:0000256" key="3">
    <source>
        <dbReference type="ARBA" id="ARBA00007658"/>
    </source>
</evidence>
<name>A0AA38UC53_9AGAR</name>
<evidence type="ECO:0000256" key="10">
    <source>
        <dbReference type="PIRSR" id="PIRSR601382-1"/>
    </source>
</evidence>
<evidence type="ECO:0000256" key="2">
    <source>
        <dbReference type="ARBA" id="ARBA00004922"/>
    </source>
</evidence>
<dbReference type="InterPro" id="IPR001382">
    <property type="entry name" value="Glyco_hydro_47"/>
</dbReference>
<accession>A0AA38UC53</accession>
<dbReference type="Gene3D" id="1.50.10.10">
    <property type="match status" value="1"/>
</dbReference>
<comment type="similarity">
    <text evidence="3 13">Belongs to the glycosyl hydrolase 47 family.</text>
</comment>
<feature type="transmembrane region" description="Helical" evidence="14">
    <location>
        <begin position="35"/>
        <end position="56"/>
    </location>
</feature>
<keyword evidence="14" id="KW-1133">Transmembrane helix</keyword>
<dbReference type="EC" id="3.2.1.-" evidence="13"/>
<comment type="catalytic activity">
    <reaction evidence="9">
        <text>N(4)-(alpha-D-Man-(1-&gt;2)-alpha-D-Man-(1-&gt;2)-alpha-D-Man-(1-&gt;3)-[alpha-D-Man-(1-&gt;2)-alpha-D-Man-(1-&gt;3)-[alpha-D-Man-(1-&gt;2)-alpha-D-Man-(1-&gt;6)]-alpha-D-Man-(1-&gt;6)]-beta-D-Man-(1-&gt;4)-beta-D-GlcNAc-(1-&gt;4)-beta-D-GlcNAc)-L-asparaginyl-[protein] (N-glucan mannose isomer 9A1,2,3B1,2,3) + 4 H2O = N(4)-(alpha-D-Man-(1-&gt;3)-[alpha-D-Man-(1-&gt;3)-[alpha-D-Man-(1-&gt;6)]-alpha-D-Man-(1-&gt;6)]-beta-D-Man-(1-&gt;4)-beta-D-GlcNAc-(1-&gt;4)-beta-D-GlcNAc)-L-asparaginyl-[protein] (N-glucan mannose isomer 5A1,2) + 4 beta-D-mannose</text>
        <dbReference type="Rhea" id="RHEA:56008"/>
        <dbReference type="Rhea" id="RHEA-COMP:14356"/>
        <dbReference type="Rhea" id="RHEA-COMP:14367"/>
        <dbReference type="ChEBI" id="CHEBI:15377"/>
        <dbReference type="ChEBI" id="CHEBI:28563"/>
        <dbReference type="ChEBI" id="CHEBI:59087"/>
        <dbReference type="ChEBI" id="CHEBI:139493"/>
        <dbReference type="EC" id="3.2.1.113"/>
    </reaction>
</comment>
<keyword evidence="7 12" id="KW-1015">Disulfide bond</keyword>
<feature type="active site" description="Proton donor" evidence="10">
    <location>
        <position position="459"/>
    </location>
</feature>
<feature type="active site" evidence="10">
    <location>
        <position position="500"/>
    </location>
</feature>
<evidence type="ECO:0000256" key="12">
    <source>
        <dbReference type="PIRSR" id="PIRSR601382-3"/>
    </source>
</evidence>
<evidence type="ECO:0000256" key="13">
    <source>
        <dbReference type="RuleBase" id="RU361193"/>
    </source>
</evidence>
<dbReference type="PRINTS" id="PR00747">
    <property type="entry name" value="GLYHDRLASE47"/>
</dbReference>
<keyword evidence="16" id="KW-1185">Reference proteome</keyword>
<evidence type="ECO:0000313" key="15">
    <source>
        <dbReference type="EMBL" id="KAJ3836922.1"/>
    </source>
</evidence>
<dbReference type="AlphaFoldDB" id="A0AA38UC53"/>
<dbReference type="PANTHER" id="PTHR11742">
    <property type="entry name" value="MANNOSYL-OLIGOSACCHARIDE ALPHA-1,2-MANNOSIDASE-RELATED"/>
    <property type="match status" value="1"/>
</dbReference>
<feature type="disulfide bond" evidence="12">
    <location>
        <begin position="391"/>
        <end position="446"/>
    </location>
</feature>
<dbReference type="InterPro" id="IPR012341">
    <property type="entry name" value="6hp_glycosidase-like_sf"/>
</dbReference>